<dbReference type="Proteomes" id="UP001220324">
    <property type="component" value="Unassembled WGS sequence"/>
</dbReference>
<feature type="compositionally biased region" description="Pro residues" evidence="2">
    <location>
        <begin position="530"/>
        <end position="540"/>
    </location>
</feature>
<reference evidence="4 5" key="1">
    <citation type="journal article" date="2023" name="IMA Fungus">
        <title>Comparative genomic study of the Penicillium genus elucidates a diverse pangenome and 15 lateral gene transfer events.</title>
        <authorList>
            <person name="Petersen C."/>
            <person name="Sorensen T."/>
            <person name="Nielsen M.R."/>
            <person name="Sondergaard T.E."/>
            <person name="Sorensen J.L."/>
            <person name="Fitzpatrick D.A."/>
            <person name="Frisvad J.C."/>
            <person name="Nielsen K.L."/>
        </authorList>
    </citation>
    <scope>NUCLEOTIDE SEQUENCE [LARGE SCALE GENOMIC DNA]</scope>
    <source>
        <strain evidence="4 5">IBT 35679</strain>
    </source>
</reference>
<dbReference type="InterPro" id="IPR038988">
    <property type="entry name" value="Sas4"/>
</dbReference>
<evidence type="ECO:0000313" key="4">
    <source>
        <dbReference type="EMBL" id="KAJ5547145.1"/>
    </source>
</evidence>
<dbReference type="PANTHER" id="PTHR38422:SF1">
    <property type="entry name" value="SOMETHING ABOUT SILENCING PROTEIN 4"/>
    <property type="match status" value="1"/>
</dbReference>
<feature type="compositionally biased region" description="Basic and acidic residues" evidence="2">
    <location>
        <begin position="235"/>
        <end position="245"/>
    </location>
</feature>
<keyword evidence="5" id="KW-1185">Reference proteome</keyword>
<protein>
    <recommendedName>
        <fullName evidence="3">Something about silencing protein 4 domain-containing protein</fullName>
    </recommendedName>
</protein>
<dbReference type="PANTHER" id="PTHR38422">
    <property type="entry name" value="SOMETHING ABOUT SILENCING PROTEIN 4"/>
    <property type="match status" value="1"/>
</dbReference>
<name>A0AAD6D178_9EURO</name>
<accession>A0AAD6D178</accession>
<gene>
    <name evidence="4" type="ORF">N7494_004730</name>
</gene>
<feature type="compositionally biased region" description="Basic and acidic residues" evidence="2">
    <location>
        <begin position="418"/>
        <end position="427"/>
    </location>
</feature>
<evidence type="ECO:0000313" key="5">
    <source>
        <dbReference type="Proteomes" id="UP001220324"/>
    </source>
</evidence>
<dbReference type="InterPro" id="IPR029184">
    <property type="entry name" value="Sas4_dom"/>
</dbReference>
<evidence type="ECO:0000256" key="1">
    <source>
        <dbReference type="SAM" id="Coils"/>
    </source>
</evidence>
<comment type="caution">
    <text evidence="4">The sequence shown here is derived from an EMBL/GenBank/DDBJ whole genome shotgun (WGS) entry which is preliminary data.</text>
</comment>
<sequence length="617" mass="69149">MALLSRPSLRSVRRNPDHSGNDGRPPPMKKQRTLEEYGLRRRRSSPDCLDTTTQETLPVGKVRSANPPLNATRPRTATRRARGHSSASVDSIASNSQLKTPGHSRVNGNGSVGSPRVPDRNTPSTIYHLRDDRESPDPLDTISPAPTSTTSRPRSRASAHASEPETKSLKSPATTRSTRHNDPVKTEPMDIVKEEKELEAQPDITSPVAATRSHQKRRSDLDLLENEPVPVTTGSERRSLRSADTGSRKSELAQYFYNYEQIISLDPSKPVETLAANTIVTLIDDLSEPLPFPSTPDPTPFGNPLQKLYNCEVIKLPIPKSQSPKDDPLGEELYFRAHRRFERQEKQLRNIERDRAQHEKQQVDRLLEELRGQDWLRVMGLPGVHESEKKLYEPKRQILIQELVALVNKFQVWKDEERRRKLAKEKPLPSADAEAESRRSRKRSRPAEEAEESSLSPGIPPSTPDPNDVDAWAARQLHQEARSASDSVAKSRKSSKPKSGAADEDGGNHPTDKNSTKRPKAHDPTFSSPPADPVPFFLPPPDDKPFTSFFSDPEEREAALSAIPEGREERTNPILAFGQPIPKVAEGEFQPPEELLTEEAIQASRRQRRLLKRRSHG</sequence>
<organism evidence="4 5">
    <name type="scientific">Penicillium frequentans</name>
    <dbReference type="NCBI Taxonomy" id="3151616"/>
    <lineage>
        <taxon>Eukaryota</taxon>
        <taxon>Fungi</taxon>
        <taxon>Dikarya</taxon>
        <taxon>Ascomycota</taxon>
        <taxon>Pezizomycotina</taxon>
        <taxon>Eurotiomycetes</taxon>
        <taxon>Eurotiomycetidae</taxon>
        <taxon>Eurotiales</taxon>
        <taxon>Aspergillaceae</taxon>
        <taxon>Penicillium</taxon>
    </lineage>
</organism>
<dbReference type="GO" id="GO:0033255">
    <property type="term" value="C:SAS acetyltransferase complex"/>
    <property type="evidence" value="ECO:0007669"/>
    <property type="project" value="InterPro"/>
</dbReference>
<dbReference type="Pfam" id="PF15460">
    <property type="entry name" value="SAS4"/>
    <property type="match status" value="1"/>
</dbReference>
<dbReference type="GO" id="GO:0004402">
    <property type="term" value="F:histone acetyltransferase activity"/>
    <property type="evidence" value="ECO:0007669"/>
    <property type="project" value="TreeGrafter"/>
</dbReference>
<feature type="region of interest" description="Disordered" evidence="2">
    <location>
        <begin position="418"/>
        <end position="574"/>
    </location>
</feature>
<feature type="compositionally biased region" description="Basic and acidic residues" evidence="2">
    <location>
        <begin position="179"/>
        <end position="199"/>
    </location>
</feature>
<feature type="coiled-coil region" evidence="1">
    <location>
        <begin position="341"/>
        <end position="373"/>
    </location>
</feature>
<feature type="compositionally biased region" description="Low complexity" evidence="2">
    <location>
        <begin position="143"/>
        <end position="159"/>
    </location>
</feature>
<feature type="compositionally biased region" description="Low complexity" evidence="2">
    <location>
        <begin position="85"/>
        <end position="96"/>
    </location>
</feature>
<feature type="compositionally biased region" description="Basic and acidic residues" evidence="2">
    <location>
        <begin position="506"/>
        <end position="515"/>
    </location>
</feature>
<keyword evidence="1" id="KW-0175">Coiled coil</keyword>
<dbReference type="AlphaFoldDB" id="A0AAD6D178"/>
<feature type="region of interest" description="Disordered" evidence="2">
    <location>
        <begin position="1"/>
        <end position="245"/>
    </location>
</feature>
<evidence type="ECO:0000259" key="3">
    <source>
        <dbReference type="Pfam" id="PF15460"/>
    </source>
</evidence>
<feature type="domain" description="Something about silencing protein 4" evidence="3">
    <location>
        <begin position="327"/>
        <end position="421"/>
    </location>
</feature>
<evidence type="ECO:0000256" key="2">
    <source>
        <dbReference type="SAM" id="MobiDB-lite"/>
    </source>
</evidence>
<proteinExistence type="predicted"/>
<dbReference type="EMBL" id="JAQIZZ010000003">
    <property type="protein sequence ID" value="KAJ5547145.1"/>
    <property type="molecule type" value="Genomic_DNA"/>
</dbReference>
<feature type="compositionally biased region" description="Low complexity" evidence="2">
    <location>
        <begin position="1"/>
        <end position="10"/>
    </location>
</feature>